<proteinExistence type="inferred from homology"/>
<dbReference type="GO" id="GO:0004089">
    <property type="term" value="F:carbonate dehydratase activity"/>
    <property type="evidence" value="ECO:0007669"/>
    <property type="project" value="InterPro"/>
</dbReference>
<keyword evidence="5" id="KW-1185">Reference proteome</keyword>
<dbReference type="InterPro" id="IPR023561">
    <property type="entry name" value="Carbonic_anhydrase_a-class"/>
</dbReference>
<evidence type="ECO:0000256" key="2">
    <source>
        <dbReference type="SAM" id="MobiDB-lite"/>
    </source>
</evidence>
<evidence type="ECO:0000259" key="3">
    <source>
        <dbReference type="PROSITE" id="PS51144"/>
    </source>
</evidence>
<feature type="region of interest" description="Disordered" evidence="2">
    <location>
        <begin position="80"/>
        <end position="106"/>
    </location>
</feature>
<name>A0AAV4WGI7_CAEEX</name>
<dbReference type="Proteomes" id="UP001054945">
    <property type="component" value="Unassembled WGS sequence"/>
</dbReference>
<evidence type="ECO:0000256" key="1">
    <source>
        <dbReference type="ARBA" id="ARBA00010718"/>
    </source>
</evidence>
<comment type="caution">
    <text evidence="4">The sequence shown here is derived from an EMBL/GenBank/DDBJ whole genome shotgun (WGS) entry which is preliminary data.</text>
</comment>
<gene>
    <name evidence="4" type="primary">CA10_2</name>
    <name evidence="4" type="ORF">CEXT_766681</name>
</gene>
<dbReference type="PANTHER" id="PTHR18952:SF208">
    <property type="entry name" value="CARBONIC ANHYDRASE XA-RELATED"/>
    <property type="match status" value="1"/>
</dbReference>
<dbReference type="SUPFAM" id="SSF51069">
    <property type="entry name" value="Carbonic anhydrase"/>
    <property type="match status" value="1"/>
</dbReference>
<evidence type="ECO:0000313" key="5">
    <source>
        <dbReference type="Proteomes" id="UP001054945"/>
    </source>
</evidence>
<accession>A0AAV4WGI7</accession>
<feature type="compositionally biased region" description="Polar residues" evidence="2">
    <location>
        <begin position="81"/>
        <end position="97"/>
    </location>
</feature>
<sequence>MYLSFDTCLKDQETTFKDSQQAELKSLSIRELLPVTDYYMTYDGSTTMPGCHETVTWLLMNKPIYITKQQLYALRKLMQGDQGTPESSTGQQLQTCATRLPQGDQD</sequence>
<protein>
    <submittedName>
        <fullName evidence="4">Carbonic anhydrase-related protein 10</fullName>
    </submittedName>
</protein>
<feature type="domain" description="Alpha-carbonic anhydrase" evidence="3">
    <location>
        <begin position="1"/>
        <end position="106"/>
    </location>
</feature>
<dbReference type="PANTHER" id="PTHR18952">
    <property type="entry name" value="CARBONIC ANHYDRASE"/>
    <property type="match status" value="1"/>
</dbReference>
<dbReference type="Gene3D" id="3.10.200.10">
    <property type="entry name" value="Alpha carbonic anhydrase"/>
    <property type="match status" value="1"/>
</dbReference>
<dbReference type="Pfam" id="PF00194">
    <property type="entry name" value="Carb_anhydrase"/>
    <property type="match status" value="1"/>
</dbReference>
<organism evidence="4 5">
    <name type="scientific">Caerostris extrusa</name>
    <name type="common">Bark spider</name>
    <name type="synonym">Caerostris bankana</name>
    <dbReference type="NCBI Taxonomy" id="172846"/>
    <lineage>
        <taxon>Eukaryota</taxon>
        <taxon>Metazoa</taxon>
        <taxon>Ecdysozoa</taxon>
        <taxon>Arthropoda</taxon>
        <taxon>Chelicerata</taxon>
        <taxon>Arachnida</taxon>
        <taxon>Araneae</taxon>
        <taxon>Araneomorphae</taxon>
        <taxon>Entelegynae</taxon>
        <taxon>Araneoidea</taxon>
        <taxon>Araneidae</taxon>
        <taxon>Caerostris</taxon>
    </lineage>
</organism>
<evidence type="ECO:0000313" key="4">
    <source>
        <dbReference type="EMBL" id="GIY81155.1"/>
    </source>
</evidence>
<dbReference type="PROSITE" id="PS51144">
    <property type="entry name" value="ALPHA_CA_2"/>
    <property type="match status" value="1"/>
</dbReference>
<dbReference type="GO" id="GO:0008270">
    <property type="term" value="F:zinc ion binding"/>
    <property type="evidence" value="ECO:0007669"/>
    <property type="project" value="InterPro"/>
</dbReference>
<comment type="similarity">
    <text evidence="1">Belongs to the alpha-carbonic anhydrase family.</text>
</comment>
<dbReference type="AlphaFoldDB" id="A0AAV4WGI7"/>
<dbReference type="InterPro" id="IPR036398">
    <property type="entry name" value="CA_dom_sf"/>
</dbReference>
<dbReference type="GO" id="GO:0006730">
    <property type="term" value="P:one-carbon metabolic process"/>
    <property type="evidence" value="ECO:0007669"/>
    <property type="project" value="TreeGrafter"/>
</dbReference>
<dbReference type="EMBL" id="BPLR01016087">
    <property type="protein sequence ID" value="GIY81155.1"/>
    <property type="molecule type" value="Genomic_DNA"/>
</dbReference>
<dbReference type="InterPro" id="IPR001148">
    <property type="entry name" value="CA_dom"/>
</dbReference>
<reference evidence="4 5" key="1">
    <citation type="submission" date="2021-06" db="EMBL/GenBank/DDBJ databases">
        <title>Caerostris extrusa draft genome.</title>
        <authorList>
            <person name="Kono N."/>
            <person name="Arakawa K."/>
        </authorList>
    </citation>
    <scope>NUCLEOTIDE SEQUENCE [LARGE SCALE GENOMIC DNA]</scope>
</reference>